<dbReference type="PANTHER" id="PTHR31143">
    <property type="match status" value="1"/>
</dbReference>
<comment type="caution">
    <text evidence="1">The sequence shown here is derived from an EMBL/GenBank/DDBJ whole genome shotgun (WGS) entry which is preliminary data.</text>
</comment>
<dbReference type="Proteomes" id="UP001282284">
    <property type="component" value="Unassembled WGS sequence"/>
</dbReference>
<organism evidence="1 2">
    <name type="scientific">Sporosarcina saromensis</name>
    <dbReference type="NCBI Taxonomy" id="359365"/>
    <lineage>
        <taxon>Bacteria</taxon>
        <taxon>Bacillati</taxon>
        <taxon>Bacillota</taxon>
        <taxon>Bacilli</taxon>
        <taxon>Bacillales</taxon>
        <taxon>Caryophanaceae</taxon>
        <taxon>Sporosarcina</taxon>
    </lineage>
</organism>
<gene>
    <name evidence="1" type="ORF">QT711_02620</name>
</gene>
<dbReference type="Pfam" id="PF12746">
    <property type="entry name" value="GNAT_acetyltran"/>
    <property type="match status" value="1"/>
</dbReference>
<dbReference type="Gene3D" id="3.40.630.110">
    <property type="entry name" value="GNAT acetyltransferase-like"/>
    <property type="match status" value="1"/>
</dbReference>
<protein>
    <submittedName>
        <fullName evidence="1">GNAT family N-acetyltransferase</fullName>
        <ecNumber evidence="1">2.3.1.-</ecNumber>
    </submittedName>
</protein>
<dbReference type="InterPro" id="IPR042573">
    <property type="entry name" value="GNAT_acetyltra_N"/>
</dbReference>
<dbReference type="PANTHER" id="PTHR31143:SF2">
    <property type="entry name" value="FR47-LIKE DOMAIN-CONTAINING PROTEIN-RELATED"/>
    <property type="match status" value="1"/>
</dbReference>
<keyword evidence="1" id="KW-0808">Transferase</keyword>
<evidence type="ECO:0000313" key="2">
    <source>
        <dbReference type="Proteomes" id="UP001282284"/>
    </source>
</evidence>
<dbReference type="RefSeq" id="WP_317941962.1">
    <property type="nucleotide sequence ID" value="NZ_JAUBDI010000002.1"/>
</dbReference>
<reference evidence="1 2" key="1">
    <citation type="submission" date="2023-06" db="EMBL/GenBank/DDBJ databases">
        <title>Sporosarcina sp. nov., isolated from Korean traditional fermented seafood 'Jeotgal'.</title>
        <authorList>
            <person name="Yang A.I."/>
            <person name="Shin N.-R."/>
        </authorList>
    </citation>
    <scope>NUCLEOTIDE SEQUENCE [LARGE SCALE GENOMIC DNA]</scope>
    <source>
        <strain evidence="1 2">KCTC13119</strain>
    </source>
</reference>
<dbReference type="GO" id="GO:0016746">
    <property type="term" value="F:acyltransferase activity"/>
    <property type="evidence" value="ECO:0007669"/>
    <property type="project" value="UniProtKB-KW"/>
</dbReference>
<evidence type="ECO:0000313" key="1">
    <source>
        <dbReference type="EMBL" id="MDW0112063.1"/>
    </source>
</evidence>
<keyword evidence="1" id="KW-0012">Acyltransferase</keyword>
<keyword evidence="2" id="KW-1185">Reference proteome</keyword>
<name>A0ABU4G525_9BACL</name>
<dbReference type="EC" id="2.3.1.-" evidence="1"/>
<sequence length="158" mass="18715">MIVELKKEEFWKCRELVNEHGQIEAIAVIESINPGRIFVDDRNHPLTGLIWLGNNDGFIFFGDEQNEKFIREIDGFIDSVIVPEAKKVQLEWFEGVGNHERWNEVIKHVFDHRQLGSWVQRVYTLKRSDYYLHSEPVINKDYDVNEFHNYQPMSPKGL</sequence>
<accession>A0ABU4G525</accession>
<dbReference type="InterPro" id="IPR027365">
    <property type="entry name" value="GNAT_acetyltra_YdfB-like"/>
</dbReference>
<dbReference type="EMBL" id="JAUBDI010000002">
    <property type="protein sequence ID" value="MDW0112063.1"/>
    <property type="molecule type" value="Genomic_DNA"/>
</dbReference>
<proteinExistence type="predicted"/>